<dbReference type="Proteomes" id="UP000094527">
    <property type="component" value="Unassembled WGS sequence"/>
</dbReference>
<gene>
    <name evidence="1" type="ORF">Ocin01_05756</name>
</gene>
<dbReference type="OMA" id="FTIYATI"/>
<evidence type="ECO:0000313" key="1">
    <source>
        <dbReference type="EMBL" id="ODN00914.1"/>
    </source>
</evidence>
<sequence length="254" mass="29357">MSSLLQQQEFKRMAEKMAYYGKYDPVNNSQYQVCCITMNMGDRLRLLACPPEVIPMIRESVQQSWGKIQDERPYHGSHEFKLRGYPWHGQGDDAVASRRLLAGILRVMAQQGWNLIQSTDVSKKEGDKDSLFFERGVPEPDASLFAVSFNMGDRIRIVDAPGFLPYLKEAVQKYWPRGIQNEREYHGSMELKLGGTPWYPWSEEAVYSKLLLCQIIANFRTVGYKLYASVDISYGTEGRDLESWVFRKVSETWQ</sequence>
<reference evidence="1 2" key="1">
    <citation type="journal article" date="2016" name="Genome Biol. Evol.">
        <title>Gene Family Evolution Reflects Adaptation to Soil Environmental Stressors in the Genome of the Collembolan Orchesella cincta.</title>
        <authorList>
            <person name="Faddeeva-Vakhrusheva A."/>
            <person name="Derks M.F."/>
            <person name="Anvar S.Y."/>
            <person name="Agamennone V."/>
            <person name="Suring W."/>
            <person name="Smit S."/>
            <person name="van Straalen N.M."/>
            <person name="Roelofs D."/>
        </authorList>
    </citation>
    <scope>NUCLEOTIDE SEQUENCE [LARGE SCALE GENOMIC DNA]</scope>
    <source>
        <tissue evidence="1">Mixed pool</tissue>
    </source>
</reference>
<keyword evidence="2" id="KW-1185">Reference proteome</keyword>
<dbReference type="OrthoDB" id="57679at2759"/>
<proteinExistence type="predicted"/>
<dbReference type="AlphaFoldDB" id="A0A1D2N6N2"/>
<protein>
    <submittedName>
        <fullName evidence="1">Uncharacterized protein</fullName>
    </submittedName>
</protein>
<dbReference type="EMBL" id="LJIJ01000181">
    <property type="protein sequence ID" value="ODN00914.1"/>
    <property type="molecule type" value="Genomic_DNA"/>
</dbReference>
<evidence type="ECO:0000313" key="2">
    <source>
        <dbReference type="Proteomes" id="UP000094527"/>
    </source>
</evidence>
<name>A0A1D2N6N2_ORCCI</name>
<dbReference type="PANTHER" id="PTHR38696:SF1">
    <property type="entry name" value="MEDIATOR OF RNA POLYMERASE II TRANSCRIPTION SUBUNIT 13"/>
    <property type="match status" value="1"/>
</dbReference>
<organism evidence="1 2">
    <name type="scientific">Orchesella cincta</name>
    <name type="common">Springtail</name>
    <name type="synonym">Podura cincta</name>
    <dbReference type="NCBI Taxonomy" id="48709"/>
    <lineage>
        <taxon>Eukaryota</taxon>
        <taxon>Metazoa</taxon>
        <taxon>Ecdysozoa</taxon>
        <taxon>Arthropoda</taxon>
        <taxon>Hexapoda</taxon>
        <taxon>Collembola</taxon>
        <taxon>Entomobryomorpha</taxon>
        <taxon>Entomobryoidea</taxon>
        <taxon>Orchesellidae</taxon>
        <taxon>Orchesellinae</taxon>
        <taxon>Orchesella</taxon>
    </lineage>
</organism>
<accession>A0A1D2N6N2</accession>
<dbReference type="PANTHER" id="PTHR38696">
    <property type="entry name" value="MEDIATOR OF RNA POLYMERASE II TRANSCRIPTION SUBUNIT 13"/>
    <property type="match status" value="1"/>
</dbReference>
<comment type="caution">
    <text evidence="1">The sequence shown here is derived from an EMBL/GenBank/DDBJ whole genome shotgun (WGS) entry which is preliminary data.</text>
</comment>
<dbReference type="STRING" id="48709.A0A1D2N6N2"/>